<dbReference type="SUPFAM" id="SSF49870">
    <property type="entry name" value="Osmotin, thaumatin-like protein"/>
    <property type="match status" value="1"/>
</dbReference>
<dbReference type="InterPro" id="IPR037176">
    <property type="entry name" value="Osmotin/thaumatin-like_sf"/>
</dbReference>
<reference evidence="2" key="1">
    <citation type="submission" date="2021-01" db="EMBL/GenBank/DDBJ databases">
        <authorList>
            <person name="Kaushik A."/>
        </authorList>
    </citation>
    <scope>NUCLEOTIDE SEQUENCE</scope>
    <source>
        <strain evidence="2">AG1-1C</strain>
    </source>
</reference>
<keyword evidence="1" id="KW-0732">Signal</keyword>
<dbReference type="InterPro" id="IPR001938">
    <property type="entry name" value="Thaumatin"/>
</dbReference>
<evidence type="ECO:0000313" key="2">
    <source>
        <dbReference type="EMBL" id="CAE6455839.1"/>
    </source>
</evidence>
<name>A0A8H3GLG9_9AGAM</name>
<dbReference type="Proteomes" id="UP000663846">
    <property type="component" value="Unassembled WGS sequence"/>
</dbReference>
<accession>A0A8H3GLG9</accession>
<dbReference type="OrthoDB" id="19448at2759"/>
<sequence length="170" mass="17929">MRFVTAITTFALMIGAQAIHQMNLRNNCGFAVELKLSNWPGHPPYTGPAIGGLSAKTSKTITVPDGWDGRICDAAGGCGGGDCYGKCLMTEFNMNAGGLNYYDISNIQAYTVHQRIEASGCQTVTCTSPSCPCYQAYGIGNTAGTWPGSSTPDRAVKACGMANFTITYCP</sequence>
<evidence type="ECO:0000256" key="1">
    <source>
        <dbReference type="SAM" id="SignalP"/>
    </source>
</evidence>
<comment type="caution">
    <text evidence="2">The sequence shown here is derived from an EMBL/GenBank/DDBJ whole genome shotgun (WGS) entry which is preliminary data.</text>
</comment>
<organism evidence="2 3">
    <name type="scientific">Rhizoctonia solani</name>
    <dbReference type="NCBI Taxonomy" id="456999"/>
    <lineage>
        <taxon>Eukaryota</taxon>
        <taxon>Fungi</taxon>
        <taxon>Dikarya</taxon>
        <taxon>Basidiomycota</taxon>
        <taxon>Agaricomycotina</taxon>
        <taxon>Agaricomycetes</taxon>
        <taxon>Cantharellales</taxon>
        <taxon>Ceratobasidiaceae</taxon>
        <taxon>Rhizoctonia</taxon>
    </lineage>
</organism>
<dbReference type="Gene3D" id="2.60.110.10">
    <property type="entry name" value="Thaumatin"/>
    <property type="match status" value="1"/>
</dbReference>
<evidence type="ECO:0000313" key="3">
    <source>
        <dbReference type="Proteomes" id="UP000663846"/>
    </source>
</evidence>
<dbReference type="SMART" id="SM00205">
    <property type="entry name" value="THN"/>
    <property type="match status" value="1"/>
</dbReference>
<feature type="signal peptide" evidence="1">
    <location>
        <begin position="1"/>
        <end position="18"/>
    </location>
</feature>
<protein>
    <recommendedName>
        <fullName evidence="4">Pathogenesis-related protein 5</fullName>
    </recommendedName>
</protein>
<feature type="chain" id="PRO_5034187679" description="Pathogenesis-related protein 5" evidence="1">
    <location>
        <begin position="19"/>
        <end position="170"/>
    </location>
</feature>
<proteinExistence type="predicted"/>
<dbReference type="EMBL" id="CAJMWS010000626">
    <property type="protein sequence ID" value="CAE6455839.1"/>
    <property type="molecule type" value="Genomic_DNA"/>
</dbReference>
<gene>
    <name evidence="2" type="ORF">RDB_LOCUS152281</name>
</gene>
<evidence type="ECO:0008006" key="4">
    <source>
        <dbReference type="Google" id="ProtNLM"/>
    </source>
</evidence>
<dbReference type="AlphaFoldDB" id="A0A8H3GLG9"/>